<accession>A0ABU1Y6X3</accession>
<organism evidence="1 2">
    <name type="scientific">Flavobacterium piscis</name>
    <dbReference type="NCBI Taxonomy" id="1114874"/>
    <lineage>
        <taxon>Bacteria</taxon>
        <taxon>Pseudomonadati</taxon>
        <taxon>Bacteroidota</taxon>
        <taxon>Flavobacteriia</taxon>
        <taxon>Flavobacteriales</taxon>
        <taxon>Flavobacteriaceae</taxon>
        <taxon>Flavobacterium</taxon>
    </lineage>
</organism>
<proteinExistence type="predicted"/>
<comment type="caution">
    <text evidence="1">The sequence shown here is derived from an EMBL/GenBank/DDBJ whole genome shotgun (WGS) entry which is preliminary data.</text>
</comment>
<reference evidence="1 2" key="1">
    <citation type="submission" date="2023-07" db="EMBL/GenBank/DDBJ databases">
        <title>Sorghum-associated microbial communities from plants grown in Nebraska, USA.</title>
        <authorList>
            <person name="Schachtman D."/>
        </authorList>
    </citation>
    <scope>NUCLEOTIDE SEQUENCE [LARGE SCALE GENOMIC DNA]</scope>
    <source>
        <strain evidence="1 2">4129</strain>
    </source>
</reference>
<dbReference type="Proteomes" id="UP001269081">
    <property type="component" value="Unassembled WGS sequence"/>
</dbReference>
<gene>
    <name evidence="1" type="ORF">J2W48_001921</name>
</gene>
<evidence type="ECO:0000313" key="2">
    <source>
        <dbReference type="Proteomes" id="UP001269081"/>
    </source>
</evidence>
<protein>
    <submittedName>
        <fullName evidence="1">Uncharacterized protein</fullName>
    </submittedName>
</protein>
<keyword evidence="2" id="KW-1185">Reference proteome</keyword>
<name>A0ABU1Y6X3_9FLAO</name>
<evidence type="ECO:0000313" key="1">
    <source>
        <dbReference type="EMBL" id="MDR7209982.1"/>
    </source>
</evidence>
<dbReference type="EMBL" id="JAVDWQ010000005">
    <property type="protein sequence ID" value="MDR7209982.1"/>
    <property type="molecule type" value="Genomic_DNA"/>
</dbReference>
<sequence>MQIKREGTQFYTYKDYEFHLYDNSEIFIKKKGYTLSKIWKGNDIFSFAKKVKENKEMVAKTNQLFLEILTFSNKNSNNQ</sequence>